<keyword evidence="3" id="KW-1185">Reference proteome</keyword>
<gene>
    <name evidence="2" type="ORF">FRACYDRAFT_268377</name>
</gene>
<dbReference type="AlphaFoldDB" id="A0A1E7FKN5"/>
<feature type="compositionally biased region" description="Acidic residues" evidence="1">
    <location>
        <begin position="99"/>
        <end position="111"/>
    </location>
</feature>
<accession>A0A1E7FKN5</accession>
<evidence type="ECO:0000313" key="2">
    <source>
        <dbReference type="EMBL" id="OEU18615.1"/>
    </source>
</evidence>
<dbReference type="InParanoid" id="A0A1E7FKN5"/>
<dbReference type="KEGG" id="fcy:FRACYDRAFT_268377"/>
<protein>
    <submittedName>
        <fullName evidence="2">Uncharacterized protein</fullName>
    </submittedName>
</protein>
<feature type="region of interest" description="Disordered" evidence="1">
    <location>
        <begin position="99"/>
        <end position="120"/>
    </location>
</feature>
<proteinExistence type="predicted"/>
<name>A0A1E7FKN5_9STRA</name>
<evidence type="ECO:0000256" key="1">
    <source>
        <dbReference type="SAM" id="MobiDB-lite"/>
    </source>
</evidence>
<dbReference type="Proteomes" id="UP000095751">
    <property type="component" value="Unassembled WGS sequence"/>
</dbReference>
<sequence>MKTKTNKSSIIENILPPELLVSVAMWLDVNGYVKFQHSNQQICKILKDAETTYIRQLTLQEDVHTLPQLFLFLELKGAGFLKENRLGFDYASTEIAIDDDEDENDDMSDENSVERARRTPSVRGSLQRVNMIRRWMTKFPSMTVRLDSHSGIIAPSEIAEAFSRTRGMAVRSALQSGLDENKRSEIDIRDRISVHPWGRRVALLVAAEPSHPFRDLARCGKGWVQICVELDGMHVPPDPFFDSDLNVCLTES</sequence>
<reference evidence="2 3" key="1">
    <citation type="submission" date="2016-09" db="EMBL/GenBank/DDBJ databases">
        <title>Extensive genetic diversity and differential bi-allelic expression allows diatom success in the polar Southern Ocean.</title>
        <authorList>
            <consortium name="DOE Joint Genome Institute"/>
            <person name="Mock T."/>
            <person name="Otillar R.P."/>
            <person name="Strauss J."/>
            <person name="Dupont C."/>
            <person name="Frickenhaus S."/>
            <person name="Maumus F."/>
            <person name="Mcmullan M."/>
            <person name="Sanges R."/>
            <person name="Schmutz J."/>
            <person name="Toseland A."/>
            <person name="Valas R."/>
            <person name="Veluchamy A."/>
            <person name="Ward B.J."/>
            <person name="Allen A."/>
            <person name="Barry K."/>
            <person name="Falciatore A."/>
            <person name="Ferrante M."/>
            <person name="Fortunato A.E."/>
            <person name="Gloeckner G."/>
            <person name="Gruber A."/>
            <person name="Hipkin R."/>
            <person name="Janech M."/>
            <person name="Kroth P."/>
            <person name="Leese F."/>
            <person name="Lindquist E."/>
            <person name="Lyon B.R."/>
            <person name="Martin J."/>
            <person name="Mayer C."/>
            <person name="Parker M."/>
            <person name="Quesneville H."/>
            <person name="Raymond J."/>
            <person name="Uhlig C."/>
            <person name="Valentin K.U."/>
            <person name="Worden A.Z."/>
            <person name="Armbrust E.V."/>
            <person name="Bowler C."/>
            <person name="Green B."/>
            <person name="Moulton V."/>
            <person name="Van Oosterhout C."/>
            <person name="Grigoriev I."/>
        </authorList>
    </citation>
    <scope>NUCLEOTIDE SEQUENCE [LARGE SCALE GENOMIC DNA]</scope>
    <source>
        <strain evidence="2 3">CCMP1102</strain>
    </source>
</reference>
<evidence type="ECO:0000313" key="3">
    <source>
        <dbReference type="Proteomes" id="UP000095751"/>
    </source>
</evidence>
<dbReference type="EMBL" id="KV784356">
    <property type="protein sequence ID" value="OEU18615.1"/>
    <property type="molecule type" value="Genomic_DNA"/>
</dbReference>
<organism evidence="2 3">
    <name type="scientific">Fragilariopsis cylindrus CCMP1102</name>
    <dbReference type="NCBI Taxonomy" id="635003"/>
    <lineage>
        <taxon>Eukaryota</taxon>
        <taxon>Sar</taxon>
        <taxon>Stramenopiles</taxon>
        <taxon>Ochrophyta</taxon>
        <taxon>Bacillariophyta</taxon>
        <taxon>Bacillariophyceae</taxon>
        <taxon>Bacillariophycidae</taxon>
        <taxon>Bacillariales</taxon>
        <taxon>Bacillariaceae</taxon>
        <taxon>Fragilariopsis</taxon>
    </lineage>
</organism>